<reference evidence="4 5" key="1">
    <citation type="journal article" date="2017" name="Int J Environ Stud">
        <title>Does the Miocene-Pliocene relict legume Oxytropis triphylla form nitrogen-fixing nodules with a combination of bacterial strains?</title>
        <authorList>
            <person name="Safronova V."/>
            <person name="Belimov A."/>
            <person name="Sazanova A."/>
            <person name="Kuznetsova I."/>
            <person name="Popova J."/>
            <person name="Andronov E."/>
            <person name="Verkhozina A."/>
            <person name="Tikhonovich I."/>
        </authorList>
    </citation>
    <scope>NUCLEOTIDE SEQUENCE [LARGE SCALE GENOMIC DNA]</scope>
    <source>
        <strain evidence="4 5">Tri-38</strain>
    </source>
</reference>
<dbReference type="RefSeq" id="WP_099998558.1">
    <property type="nucleotide sequence ID" value="NZ_CP017940.1"/>
</dbReference>
<accession>A0A2N9W229</accession>
<gene>
    <name evidence="4" type="ORF">B5P45_04435</name>
</gene>
<dbReference type="EMBL" id="MZMT01000014">
    <property type="protein sequence ID" value="PIO45797.1"/>
    <property type="molecule type" value="Genomic_DNA"/>
</dbReference>
<dbReference type="Proteomes" id="UP000232163">
    <property type="component" value="Unassembled WGS sequence"/>
</dbReference>
<dbReference type="InterPro" id="IPR011033">
    <property type="entry name" value="PRC_barrel-like_sf"/>
</dbReference>
<dbReference type="InterPro" id="IPR027275">
    <property type="entry name" value="PRC-brl_dom"/>
</dbReference>
<evidence type="ECO:0000259" key="3">
    <source>
        <dbReference type="Pfam" id="PF05239"/>
    </source>
</evidence>
<dbReference type="AlphaFoldDB" id="A0A2N9W229"/>
<dbReference type="PANTHER" id="PTHR36505:SF1">
    <property type="entry name" value="BLR1072 PROTEIN"/>
    <property type="match status" value="1"/>
</dbReference>
<evidence type="ECO:0000313" key="5">
    <source>
        <dbReference type="Proteomes" id="UP000232163"/>
    </source>
</evidence>
<dbReference type="OrthoDB" id="7876889at2"/>
<evidence type="ECO:0000313" key="4">
    <source>
        <dbReference type="EMBL" id="PIO45797.1"/>
    </source>
</evidence>
<comment type="caution">
    <text evidence="4">The sequence shown here is derived from an EMBL/GenBank/DDBJ whole genome shotgun (WGS) entry which is preliminary data.</text>
</comment>
<name>A0A2N9W229_9HYPH</name>
<keyword evidence="2" id="KW-0732">Signal</keyword>
<organism evidence="4 5">
    <name type="scientific">Phyllobacterium zundukense</name>
    <dbReference type="NCBI Taxonomy" id="1867719"/>
    <lineage>
        <taxon>Bacteria</taxon>
        <taxon>Pseudomonadati</taxon>
        <taxon>Pseudomonadota</taxon>
        <taxon>Alphaproteobacteria</taxon>
        <taxon>Hyphomicrobiales</taxon>
        <taxon>Phyllobacteriaceae</taxon>
        <taxon>Phyllobacterium</taxon>
    </lineage>
</organism>
<feature type="signal peptide" evidence="2">
    <location>
        <begin position="1"/>
        <end position="21"/>
    </location>
</feature>
<keyword evidence="5" id="KW-1185">Reference proteome</keyword>
<dbReference type="Gene3D" id="2.30.30.240">
    <property type="entry name" value="PRC-barrel domain"/>
    <property type="match status" value="1"/>
</dbReference>
<protein>
    <recommendedName>
        <fullName evidence="3">PRC-barrel domain-containing protein</fullName>
    </recommendedName>
</protein>
<evidence type="ECO:0000256" key="1">
    <source>
        <dbReference type="SAM" id="MobiDB-lite"/>
    </source>
</evidence>
<dbReference type="PANTHER" id="PTHR36505">
    <property type="entry name" value="BLR1072 PROTEIN"/>
    <property type="match status" value="1"/>
</dbReference>
<feature type="domain" description="PRC-barrel" evidence="3">
    <location>
        <begin position="63"/>
        <end position="146"/>
    </location>
</feature>
<dbReference type="KEGG" id="pht:BLM14_05995"/>
<dbReference type="Pfam" id="PF05239">
    <property type="entry name" value="PRC"/>
    <property type="match status" value="1"/>
</dbReference>
<feature type="chain" id="PRO_5014757517" description="PRC-barrel domain-containing protein" evidence="2">
    <location>
        <begin position="22"/>
        <end position="186"/>
    </location>
</feature>
<sequence>MIKTLIAATACVALMSGTALSQTAPAPAETPAPLTVTNKELFKPMAAAPATPDVSSLTKASEGQILASGFLGKAVYNGDGDNAETIGKLNDLVIGPDGMVQAAIIGVGGFLGVGEKDVAMAPAQLKVSTRSDGNSWLVVNTTKDQLSAAPEFDRSANFTEGIADPMKTSATKPDASAPALPETPAK</sequence>
<feature type="region of interest" description="Disordered" evidence="1">
    <location>
        <begin position="157"/>
        <end position="186"/>
    </location>
</feature>
<evidence type="ECO:0000256" key="2">
    <source>
        <dbReference type="SAM" id="SignalP"/>
    </source>
</evidence>
<dbReference type="SUPFAM" id="SSF50346">
    <property type="entry name" value="PRC-barrel domain"/>
    <property type="match status" value="1"/>
</dbReference>
<proteinExistence type="predicted"/>